<keyword evidence="3" id="KW-1185">Reference proteome</keyword>
<dbReference type="STRING" id="151549.A0A4C1YC44"/>
<protein>
    <submittedName>
        <fullName evidence="2">Kelch-like protein 5</fullName>
    </submittedName>
</protein>
<dbReference type="Gene3D" id="3.30.710.10">
    <property type="entry name" value="Potassium Channel Kv1.1, Chain A"/>
    <property type="match status" value="1"/>
</dbReference>
<dbReference type="AlphaFoldDB" id="A0A4C1YC44"/>
<dbReference type="OrthoDB" id="1022638at2759"/>
<sequence length="136" mass="15452">MLTNENWVFKSEKYSLSSDSVLNKFKHFWRDGTLCDVDLVSGDRVVKAHRVVLAATCVYFKTMFKSGFEESHKKCVTLPSIPPDVLPLIVEFIYTGNKDFEVQTSEVGLALLSLIALNMCSMTHCFRSDGLDQAYW</sequence>
<evidence type="ECO:0000259" key="1">
    <source>
        <dbReference type="PROSITE" id="PS50097"/>
    </source>
</evidence>
<gene>
    <name evidence="2" type="primary">KLHL5</name>
    <name evidence="2" type="ORF">EVAR_38237_1</name>
</gene>
<dbReference type="PANTHER" id="PTHR45632">
    <property type="entry name" value="LD33804P"/>
    <property type="match status" value="1"/>
</dbReference>
<dbReference type="EMBL" id="BGZK01001126">
    <property type="protein sequence ID" value="GBP71905.1"/>
    <property type="molecule type" value="Genomic_DNA"/>
</dbReference>
<feature type="domain" description="BTB" evidence="1">
    <location>
        <begin position="35"/>
        <end position="102"/>
    </location>
</feature>
<evidence type="ECO:0000313" key="2">
    <source>
        <dbReference type="EMBL" id="GBP71905.1"/>
    </source>
</evidence>
<dbReference type="PROSITE" id="PS50097">
    <property type="entry name" value="BTB"/>
    <property type="match status" value="1"/>
</dbReference>
<dbReference type="Proteomes" id="UP000299102">
    <property type="component" value="Unassembled WGS sequence"/>
</dbReference>
<dbReference type="InterPro" id="IPR000210">
    <property type="entry name" value="BTB/POZ_dom"/>
</dbReference>
<comment type="caution">
    <text evidence="2">The sequence shown here is derived from an EMBL/GenBank/DDBJ whole genome shotgun (WGS) entry which is preliminary data.</text>
</comment>
<dbReference type="SUPFAM" id="SSF54695">
    <property type="entry name" value="POZ domain"/>
    <property type="match status" value="1"/>
</dbReference>
<dbReference type="SMART" id="SM00225">
    <property type="entry name" value="BTB"/>
    <property type="match status" value="1"/>
</dbReference>
<organism evidence="2 3">
    <name type="scientific">Eumeta variegata</name>
    <name type="common">Bagworm moth</name>
    <name type="synonym">Eumeta japonica</name>
    <dbReference type="NCBI Taxonomy" id="151549"/>
    <lineage>
        <taxon>Eukaryota</taxon>
        <taxon>Metazoa</taxon>
        <taxon>Ecdysozoa</taxon>
        <taxon>Arthropoda</taxon>
        <taxon>Hexapoda</taxon>
        <taxon>Insecta</taxon>
        <taxon>Pterygota</taxon>
        <taxon>Neoptera</taxon>
        <taxon>Endopterygota</taxon>
        <taxon>Lepidoptera</taxon>
        <taxon>Glossata</taxon>
        <taxon>Ditrysia</taxon>
        <taxon>Tineoidea</taxon>
        <taxon>Psychidae</taxon>
        <taxon>Oiketicinae</taxon>
        <taxon>Eumeta</taxon>
    </lineage>
</organism>
<dbReference type="InterPro" id="IPR011333">
    <property type="entry name" value="SKP1/BTB/POZ_sf"/>
</dbReference>
<reference evidence="2 3" key="1">
    <citation type="journal article" date="2019" name="Commun. Biol.">
        <title>The bagworm genome reveals a unique fibroin gene that provides high tensile strength.</title>
        <authorList>
            <person name="Kono N."/>
            <person name="Nakamura H."/>
            <person name="Ohtoshi R."/>
            <person name="Tomita M."/>
            <person name="Numata K."/>
            <person name="Arakawa K."/>
        </authorList>
    </citation>
    <scope>NUCLEOTIDE SEQUENCE [LARGE SCALE GENOMIC DNA]</scope>
</reference>
<accession>A0A4C1YC44</accession>
<evidence type="ECO:0000313" key="3">
    <source>
        <dbReference type="Proteomes" id="UP000299102"/>
    </source>
</evidence>
<dbReference type="Pfam" id="PF00651">
    <property type="entry name" value="BTB"/>
    <property type="match status" value="1"/>
</dbReference>
<dbReference type="CDD" id="cd18186">
    <property type="entry name" value="BTB_POZ_ZBTB_KLHL-like"/>
    <property type="match status" value="1"/>
</dbReference>
<feature type="non-terminal residue" evidence="2">
    <location>
        <position position="136"/>
    </location>
</feature>
<proteinExistence type="predicted"/>
<name>A0A4C1YC44_EUMVA</name>